<keyword evidence="2" id="KW-1185">Reference proteome</keyword>
<sequence length="398" mass="46633">MVNYYKKSLLDCLEALHKARKDPMKDPLKWKVLQEKLIRRHFYLESRIKKNKEEIKHINKIRKNPIERLTKEESVNAKNSIDYLEYQNEEYHWLINCYKSIGDGIAYTFISRYDIKPQVFKQDAGFMSGKIGYKAEKQLFNQAFKVGMVAIIHDLTSVLRFRDITLVDDEGYVPIEVKTSSNTNQRVSRQKENADQLFEYLYNDQAECLFGTQQKIVRVEMLSEEIHHIGLLNKLIKRSAIQGQAIALAERGLLYVVGHNEEGFDAKITSALARQKMLKPIAHYLNARKFSEMGYYPFSLSIQDPKEYINFLEGRLIIILFMEQAVLEEYAQNFGYKIVPTTKEDYVLTFKALWKGNSVVEFSVGQHFLDRIGMEFNSMKWTYQEMFTRMNAKDIAVD</sequence>
<dbReference type="AlphaFoldDB" id="A0A4R0MQ30"/>
<dbReference type="OrthoDB" id="6864460at2"/>
<protein>
    <submittedName>
        <fullName evidence="1">Uncharacterized protein</fullName>
    </submittedName>
</protein>
<reference evidence="1 2" key="1">
    <citation type="submission" date="2019-02" db="EMBL/GenBank/DDBJ databases">
        <title>Pedobacter sp. RP-1-13 sp. nov., isolated from Arctic soil.</title>
        <authorList>
            <person name="Dahal R.H."/>
        </authorList>
    </citation>
    <scope>NUCLEOTIDE SEQUENCE [LARGE SCALE GENOMIC DNA]</scope>
    <source>
        <strain evidence="1 2">RP-1-13</strain>
    </source>
</reference>
<dbReference type="EMBL" id="SJSK01000005">
    <property type="protein sequence ID" value="TCC88773.1"/>
    <property type="molecule type" value="Genomic_DNA"/>
</dbReference>
<evidence type="ECO:0000313" key="1">
    <source>
        <dbReference type="EMBL" id="TCC88773.1"/>
    </source>
</evidence>
<name>A0A4R0MQ30_9SPHI</name>
<gene>
    <name evidence="1" type="ORF">EZ428_19280</name>
</gene>
<proteinExistence type="predicted"/>
<evidence type="ECO:0000313" key="2">
    <source>
        <dbReference type="Proteomes" id="UP000292884"/>
    </source>
</evidence>
<accession>A0A4R0MQ30</accession>
<comment type="caution">
    <text evidence="1">The sequence shown here is derived from an EMBL/GenBank/DDBJ whole genome shotgun (WGS) entry which is preliminary data.</text>
</comment>
<dbReference type="Proteomes" id="UP000292884">
    <property type="component" value="Unassembled WGS sequence"/>
</dbReference>
<dbReference type="RefSeq" id="WP_131554828.1">
    <property type="nucleotide sequence ID" value="NZ_SJSK01000005.1"/>
</dbReference>
<organism evidence="1 2">
    <name type="scientific">Pedobacter frigiditerrae</name>
    <dbReference type="NCBI Taxonomy" id="2530452"/>
    <lineage>
        <taxon>Bacteria</taxon>
        <taxon>Pseudomonadati</taxon>
        <taxon>Bacteroidota</taxon>
        <taxon>Sphingobacteriia</taxon>
        <taxon>Sphingobacteriales</taxon>
        <taxon>Sphingobacteriaceae</taxon>
        <taxon>Pedobacter</taxon>
    </lineage>
</organism>